<dbReference type="AlphaFoldDB" id="A0A0C9WI62"/>
<protein>
    <submittedName>
        <fullName evidence="1">Uncharacterized protein</fullName>
    </submittedName>
</protein>
<organism evidence="1 2">
    <name type="scientific">Laccaria amethystina LaAM-08-1</name>
    <dbReference type="NCBI Taxonomy" id="1095629"/>
    <lineage>
        <taxon>Eukaryota</taxon>
        <taxon>Fungi</taxon>
        <taxon>Dikarya</taxon>
        <taxon>Basidiomycota</taxon>
        <taxon>Agaricomycotina</taxon>
        <taxon>Agaricomycetes</taxon>
        <taxon>Agaricomycetidae</taxon>
        <taxon>Agaricales</taxon>
        <taxon>Agaricineae</taxon>
        <taxon>Hydnangiaceae</taxon>
        <taxon>Laccaria</taxon>
    </lineage>
</organism>
<dbReference type="HOGENOM" id="CLU_2688206_0_0_1"/>
<proteinExistence type="predicted"/>
<sequence length="74" mass="8043">MIKGAGDVLSVAGDVHVRAPFHLIREAAPYFPLKPELRENRSIINVAKAAILGLTKTVPKECPNAIVFGLIHTR</sequence>
<evidence type="ECO:0000313" key="2">
    <source>
        <dbReference type="Proteomes" id="UP000054477"/>
    </source>
</evidence>
<keyword evidence="2" id="KW-1185">Reference proteome</keyword>
<evidence type="ECO:0000313" key="1">
    <source>
        <dbReference type="EMBL" id="KIJ92389.1"/>
    </source>
</evidence>
<dbReference type="EMBL" id="KN838913">
    <property type="protein sequence ID" value="KIJ92389.1"/>
    <property type="molecule type" value="Genomic_DNA"/>
</dbReference>
<dbReference type="STRING" id="1095629.A0A0C9WI62"/>
<dbReference type="Proteomes" id="UP000054477">
    <property type="component" value="Unassembled WGS sequence"/>
</dbReference>
<reference evidence="1 2" key="1">
    <citation type="submission" date="2014-04" db="EMBL/GenBank/DDBJ databases">
        <authorList>
            <consortium name="DOE Joint Genome Institute"/>
            <person name="Kuo A."/>
            <person name="Kohler A."/>
            <person name="Nagy L.G."/>
            <person name="Floudas D."/>
            <person name="Copeland A."/>
            <person name="Barry K.W."/>
            <person name="Cichocki N."/>
            <person name="Veneault-Fourrey C."/>
            <person name="LaButti K."/>
            <person name="Lindquist E.A."/>
            <person name="Lipzen A."/>
            <person name="Lundell T."/>
            <person name="Morin E."/>
            <person name="Murat C."/>
            <person name="Sun H."/>
            <person name="Tunlid A."/>
            <person name="Henrissat B."/>
            <person name="Grigoriev I.V."/>
            <person name="Hibbett D.S."/>
            <person name="Martin F."/>
            <person name="Nordberg H.P."/>
            <person name="Cantor M.N."/>
            <person name="Hua S.X."/>
        </authorList>
    </citation>
    <scope>NUCLEOTIDE SEQUENCE [LARGE SCALE GENOMIC DNA]</scope>
    <source>
        <strain evidence="1 2">LaAM-08-1</strain>
    </source>
</reference>
<reference evidence="2" key="2">
    <citation type="submission" date="2015-01" db="EMBL/GenBank/DDBJ databases">
        <title>Evolutionary Origins and Diversification of the Mycorrhizal Mutualists.</title>
        <authorList>
            <consortium name="DOE Joint Genome Institute"/>
            <consortium name="Mycorrhizal Genomics Consortium"/>
            <person name="Kohler A."/>
            <person name="Kuo A."/>
            <person name="Nagy L.G."/>
            <person name="Floudas D."/>
            <person name="Copeland A."/>
            <person name="Barry K.W."/>
            <person name="Cichocki N."/>
            <person name="Veneault-Fourrey C."/>
            <person name="LaButti K."/>
            <person name="Lindquist E.A."/>
            <person name="Lipzen A."/>
            <person name="Lundell T."/>
            <person name="Morin E."/>
            <person name="Murat C."/>
            <person name="Riley R."/>
            <person name="Ohm R."/>
            <person name="Sun H."/>
            <person name="Tunlid A."/>
            <person name="Henrissat B."/>
            <person name="Grigoriev I.V."/>
            <person name="Hibbett D.S."/>
            <person name="Martin F."/>
        </authorList>
    </citation>
    <scope>NUCLEOTIDE SEQUENCE [LARGE SCALE GENOMIC DNA]</scope>
    <source>
        <strain evidence="2">LaAM-08-1</strain>
    </source>
</reference>
<name>A0A0C9WI62_9AGAR</name>
<dbReference type="OrthoDB" id="1393670at2759"/>
<accession>A0A0C9WI62</accession>
<gene>
    <name evidence="1" type="ORF">K443DRAFT_13628</name>
</gene>